<dbReference type="AlphaFoldDB" id="A0A9X2IFQ2"/>
<reference evidence="1" key="1">
    <citation type="submission" date="2022-05" db="EMBL/GenBank/DDBJ databases">
        <authorList>
            <person name="Tuo L."/>
        </authorList>
    </citation>
    <scope>NUCLEOTIDE SEQUENCE</scope>
    <source>
        <strain evidence="1">BSK12Z-4</strain>
    </source>
</reference>
<name>A0A9X2IFQ2_9ACTN</name>
<protein>
    <submittedName>
        <fullName evidence="1">Uncharacterized protein</fullName>
    </submittedName>
</protein>
<keyword evidence="2" id="KW-1185">Reference proteome</keyword>
<dbReference type="Proteomes" id="UP001139485">
    <property type="component" value="Unassembled WGS sequence"/>
</dbReference>
<sequence length="185" mass="20287">MTPPGPPRRSPADWPEWARLRQPDRYSCGPSSLVVARWCAREEAPTALEHDFAAVVLATHRAEGRRWPRVLGLAPWDLAAALGRDPGGRWSWWAGVRSVRAGAVVEDVLAHARRGVAVPVYVGDRWLPRHVVLVVGAADRGGWAVYDPARGQLGAVAPAQVREGRLPGGRWTRVWFPVLPGADRP</sequence>
<dbReference type="EMBL" id="JAMOIL010000016">
    <property type="protein sequence ID" value="MCM0621293.1"/>
    <property type="molecule type" value="Genomic_DNA"/>
</dbReference>
<evidence type="ECO:0000313" key="1">
    <source>
        <dbReference type="EMBL" id="MCM0621293.1"/>
    </source>
</evidence>
<comment type="caution">
    <text evidence="1">The sequence shown here is derived from an EMBL/GenBank/DDBJ whole genome shotgun (WGS) entry which is preliminary data.</text>
</comment>
<proteinExistence type="predicted"/>
<gene>
    <name evidence="1" type="ORF">M8330_13440</name>
</gene>
<accession>A0A9X2IFQ2</accession>
<organism evidence="1 2">
    <name type="scientific">Nocardioides bruguierae</name>
    <dbReference type="NCBI Taxonomy" id="2945102"/>
    <lineage>
        <taxon>Bacteria</taxon>
        <taxon>Bacillati</taxon>
        <taxon>Actinomycetota</taxon>
        <taxon>Actinomycetes</taxon>
        <taxon>Propionibacteriales</taxon>
        <taxon>Nocardioidaceae</taxon>
        <taxon>Nocardioides</taxon>
    </lineage>
</organism>
<evidence type="ECO:0000313" key="2">
    <source>
        <dbReference type="Proteomes" id="UP001139485"/>
    </source>
</evidence>
<dbReference type="RefSeq" id="WP_250827749.1">
    <property type="nucleotide sequence ID" value="NZ_JAMOIL010000016.1"/>
</dbReference>